<sequence>MVSDIKKNRKQSESGIWRSYFRLMFKAKLPWLWIVGVTIVYLLSATVSLIFPDYASKVMLGVLDKKIVYGVVILIVADVFISGFVRFLNQILIAKIDVSYRSLIWERLMKSPIAFYDKLKSTSMISRITTDAATISTVLGSLVPSLAATIYGTVGIVAVLFTYEWRLAVSVMVYIPFFLLFNFYYGKWSYRTNKETFNRLSTLTQFLSELLMSVPLIKTFANETKEDIRGQKNLSYYYKANLRRYIVMWIENPINGILMLAMDIFIIAYGVYLVRIEVITRQEWVGFFMYIGMLWGLLTSYLFMYIEVKKSQGATDRIAVLMEGELEEYERDLSIDKMNNDITFKNVSFAYGDNTIFSDVNFTIPKGKQTAIVGPSGGGKSTIFALLQQFYQPKTGEILMGNTNISDYHLQNWRDLFAVVAQDSPMISGTFRENILYGLNREVTDAELKDAASKANALEFIQEFKGGFDSPVGEAGTSLSGGQRQRLAIARAILRNSDILLLDEATASLDSQSEKLIQEALKTLMYGRTTIVISHDLSNVRHADQVIVLNGETVDGIGTHKELLKTNELYRMFVQFHTNS</sequence>
<dbReference type="Pfam" id="PF00664">
    <property type="entry name" value="ABC_membrane"/>
    <property type="match status" value="1"/>
</dbReference>
<feature type="transmembrane region" description="Helical" evidence="7">
    <location>
        <begin position="284"/>
        <end position="304"/>
    </location>
</feature>
<evidence type="ECO:0000256" key="6">
    <source>
        <dbReference type="ARBA" id="ARBA00023136"/>
    </source>
</evidence>
<dbReference type="Gene3D" id="1.20.1560.10">
    <property type="entry name" value="ABC transporter type 1, transmembrane domain"/>
    <property type="match status" value="1"/>
</dbReference>
<dbReference type="Pfam" id="PF00005">
    <property type="entry name" value="ABC_tran"/>
    <property type="match status" value="1"/>
</dbReference>
<dbReference type="PROSITE" id="PS50929">
    <property type="entry name" value="ABC_TM1F"/>
    <property type="match status" value="1"/>
</dbReference>
<feature type="transmembrane region" description="Helical" evidence="7">
    <location>
        <begin position="31"/>
        <end position="51"/>
    </location>
</feature>
<dbReference type="Proteomes" id="UP000626786">
    <property type="component" value="Unassembled WGS sequence"/>
</dbReference>
<dbReference type="InterPro" id="IPR039421">
    <property type="entry name" value="Type_1_exporter"/>
</dbReference>
<evidence type="ECO:0000256" key="5">
    <source>
        <dbReference type="ARBA" id="ARBA00022989"/>
    </source>
</evidence>
<dbReference type="PROSITE" id="PS50893">
    <property type="entry name" value="ABC_TRANSPORTER_2"/>
    <property type="match status" value="1"/>
</dbReference>
<evidence type="ECO:0000259" key="9">
    <source>
        <dbReference type="PROSITE" id="PS50929"/>
    </source>
</evidence>
<comment type="subcellular location">
    <subcellularLocation>
        <location evidence="1">Cell membrane</location>
        <topology evidence="1">Multi-pass membrane protein</topology>
    </subcellularLocation>
</comment>
<dbReference type="GO" id="GO:0005524">
    <property type="term" value="F:ATP binding"/>
    <property type="evidence" value="ECO:0007669"/>
    <property type="project" value="UniProtKB-KW"/>
</dbReference>
<organism evidence="10 11">
    <name type="scientific">Sporosarcina quadrami</name>
    <dbReference type="NCBI Taxonomy" id="2762234"/>
    <lineage>
        <taxon>Bacteria</taxon>
        <taxon>Bacillati</taxon>
        <taxon>Bacillota</taxon>
        <taxon>Bacilli</taxon>
        <taxon>Bacillales</taxon>
        <taxon>Caryophanaceae</taxon>
        <taxon>Sporosarcina</taxon>
    </lineage>
</organism>
<accession>A0ABR8U9M2</accession>
<dbReference type="InterPro" id="IPR003439">
    <property type="entry name" value="ABC_transporter-like_ATP-bd"/>
</dbReference>
<evidence type="ECO:0000256" key="3">
    <source>
        <dbReference type="ARBA" id="ARBA00022741"/>
    </source>
</evidence>
<evidence type="ECO:0000259" key="8">
    <source>
        <dbReference type="PROSITE" id="PS50893"/>
    </source>
</evidence>
<evidence type="ECO:0000256" key="7">
    <source>
        <dbReference type="SAM" id="Phobius"/>
    </source>
</evidence>
<proteinExistence type="predicted"/>
<dbReference type="PROSITE" id="PS00211">
    <property type="entry name" value="ABC_TRANSPORTER_1"/>
    <property type="match status" value="1"/>
</dbReference>
<evidence type="ECO:0000256" key="4">
    <source>
        <dbReference type="ARBA" id="ARBA00022840"/>
    </source>
</evidence>
<dbReference type="SMART" id="SM00382">
    <property type="entry name" value="AAA"/>
    <property type="match status" value="1"/>
</dbReference>
<keyword evidence="5 7" id="KW-1133">Transmembrane helix</keyword>
<feature type="domain" description="ABC transporter" evidence="8">
    <location>
        <begin position="342"/>
        <end position="576"/>
    </location>
</feature>
<dbReference type="InterPro" id="IPR017871">
    <property type="entry name" value="ABC_transporter-like_CS"/>
</dbReference>
<dbReference type="InterPro" id="IPR003593">
    <property type="entry name" value="AAA+_ATPase"/>
</dbReference>
<feature type="domain" description="ABC transmembrane type-1" evidence="9">
    <location>
        <begin position="34"/>
        <end position="310"/>
    </location>
</feature>
<feature type="transmembrane region" description="Helical" evidence="7">
    <location>
        <begin position="133"/>
        <end position="161"/>
    </location>
</feature>
<evidence type="ECO:0000256" key="1">
    <source>
        <dbReference type="ARBA" id="ARBA00004651"/>
    </source>
</evidence>
<dbReference type="PANTHER" id="PTHR24221:SF524">
    <property type="entry name" value="MULTIDRUG RESISTANCE ABC TRANSPORTER ATP-BINDING_PERMEASE PROTEIN BMRA"/>
    <property type="match status" value="1"/>
</dbReference>
<keyword evidence="4 10" id="KW-0067">ATP-binding</keyword>
<evidence type="ECO:0000313" key="10">
    <source>
        <dbReference type="EMBL" id="MBD7984224.1"/>
    </source>
</evidence>
<dbReference type="EMBL" id="JACSQN010000005">
    <property type="protein sequence ID" value="MBD7984224.1"/>
    <property type="molecule type" value="Genomic_DNA"/>
</dbReference>
<reference evidence="10 11" key="1">
    <citation type="submission" date="2020-08" db="EMBL/GenBank/DDBJ databases">
        <title>A Genomic Blueprint of the Chicken Gut Microbiome.</title>
        <authorList>
            <person name="Gilroy R."/>
            <person name="Ravi A."/>
            <person name="Getino M."/>
            <person name="Pursley I."/>
            <person name="Horton D.L."/>
            <person name="Alikhan N.-F."/>
            <person name="Baker D."/>
            <person name="Gharbi K."/>
            <person name="Hall N."/>
            <person name="Watson M."/>
            <person name="Adriaenssens E.M."/>
            <person name="Foster-Nyarko E."/>
            <person name="Jarju S."/>
            <person name="Secka A."/>
            <person name="Antonio M."/>
            <person name="Oren A."/>
            <person name="Chaudhuri R."/>
            <person name="La Ragione R.M."/>
            <person name="Hildebrand F."/>
            <person name="Pallen M.J."/>
        </authorList>
    </citation>
    <scope>NUCLEOTIDE SEQUENCE [LARGE SCALE GENOMIC DNA]</scope>
    <source>
        <strain evidence="10 11">Sa2YVA2</strain>
    </source>
</reference>
<protein>
    <submittedName>
        <fullName evidence="10">ABC transporter ATP-binding protein</fullName>
    </submittedName>
</protein>
<keyword evidence="11" id="KW-1185">Reference proteome</keyword>
<dbReference type="RefSeq" id="WP_191693927.1">
    <property type="nucleotide sequence ID" value="NZ_JACSQN010000005.1"/>
</dbReference>
<keyword evidence="6 7" id="KW-0472">Membrane</keyword>
<feature type="transmembrane region" description="Helical" evidence="7">
    <location>
        <begin position="167"/>
        <end position="185"/>
    </location>
</feature>
<keyword evidence="2 7" id="KW-0812">Transmembrane</keyword>
<dbReference type="CDD" id="cd07346">
    <property type="entry name" value="ABC_6TM_exporters"/>
    <property type="match status" value="1"/>
</dbReference>
<evidence type="ECO:0000313" key="11">
    <source>
        <dbReference type="Proteomes" id="UP000626786"/>
    </source>
</evidence>
<name>A0ABR8U9M2_9BACL</name>
<keyword evidence="3" id="KW-0547">Nucleotide-binding</keyword>
<dbReference type="InterPro" id="IPR027417">
    <property type="entry name" value="P-loop_NTPase"/>
</dbReference>
<feature type="transmembrane region" description="Helical" evidence="7">
    <location>
        <begin position="253"/>
        <end position="272"/>
    </location>
</feature>
<dbReference type="SUPFAM" id="SSF90123">
    <property type="entry name" value="ABC transporter transmembrane region"/>
    <property type="match status" value="1"/>
</dbReference>
<dbReference type="SUPFAM" id="SSF52540">
    <property type="entry name" value="P-loop containing nucleoside triphosphate hydrolases"/>
    <property type="match status" value="1"/>
</dbReference>
<feature type="transmembrane region" description="Helical" evidence="7">
    <location>
        <begin position="67"/>
        <end position="88"/>
    </location>
</feature>
<dbReference type="InterPro" id="IPR036640">
    <property type="entry name" value="ABC1_TM_sf"/>
</dbReference>
<gene>
    <name evidence="10" type="ORF">H9649_06510</name>
</gene>
<evidence type="ECO:0000256" key="2">
    <source>
        <dbReference type="ARBA" id="ARBA00022692"/>
    </source>
</evidence>
<dbReference type="Gene3D" id="3.40.50.300">
    <property type="entry name" value="P-loop containing nucleotide triphosphate hydrolases"/>
    <property type="match status" value="1"/>
</dbReference>
<comment type="caution">
    <text evidence="10">The sequence shown here is derived from an EMBL/GenBank/DDBJ whole genome shotgun (WGS) entry which is preliminary data.</text>
</comment>
<dbReference type="InterPro" id="IPR011527">
    <property type="entry name" value="ABC1_TM_dom"/>
</dbReference>
<dbReference type="PANTHER" id="PTHR24221">
    <property type="entry name" value="ATP-BINDING CASSETTE SUB-FAMILY B"/>
    <property type="match status" value="1"/>
</dbReference>